<dbReference type="SUPFAM" id="SSF55455">
    <property type="entry name" value="SRF-like"/>
    <property type="match status" value="1"/>
</dbReference>
<evidence type="ECO:0000313" key="7">
    <source>
        <dbReference type="Proteomes" id="UP000504621"/>
    </source>
</evidence>
<dbReference type="GO" id="GO:0045944">
    <property type="term" value="P:positive regulation of transcription by RNA polymerase II"/>
    <property type="evidence" value="ECO:0007669"/>
    <property type="project" value="InterPro"/>
</dbReference>
<dbReference type="AlphaFoldDB" id="A0A6J1A7V0"/>
<evidence type="ECO:0000256" key="1">
    <source>
        <dbReference type="ARBA" id="ARBA00004123"/>
    </source>
</evidence>
<comment type="subcellular location">
    <subcellularLocation>
        <location evidence="1">Nucleus</location>
    </subcellularLocation>
</comment>
<evidence type="ECO:0000256" key="4">
    <source>
        <dbReference type="ARBA" id="ARBA00023163"/>
    </source>
</evidence>
<dbReference type="Gene3D" id="3.40.1810.10">
    <property type="entry name" value="Transcription factor, MADS-box"/>
    <property type="match status" value="1"/>
</dbReference>
<dbReference type="GO" id="GO:0005634">
    <property type="term" value="C:nucleus"/>
    <property type="evidence" value="ECO:0007669"/>
    <property type="project" value="UniProtKB-SubCell"/>
</dbReference>
<reference evidence="8" key="1">
    <citation type="submission" date="2025-08" db="UniProtKB">
        <authorList>
            <consortium name="RefSeq"/>
        </authorList>
    </citation>
    <scope>IDENTIFICATION</scope>
    <source>
        <tissue evidence="8">Leaf</tissue>
    </source>
</reference>
<dbReference type="PRINTS" id="PR00404">
    <property type="entry name" value="MADSDOMAIN"/>
</dbReference>
<keyword evidence="4" id="KW-0804">Transcription</keyword>
<dbReference type="GO" id="GO:0000987">
    <property type="term" value="F:cis-regulatory region sequence-specific DNA binding"/>
    <property type="evidence" value="ECO:0007669"/>
    <property type="project" value="InterPro"/>
</dbReference>
<keyword evidence="3" id="KW-0238">DNA-binding</keyword>
<evidence type="ECO:0000256" key="3">
    <source>
        <dbReference type="ARBA" id="ARBA00023125"/>
    </source>
</evidence>
<evidence type="ECO:0000313" key="8">
    <source>
        <dbReference type="RefSeq" id="XP_021283222.1"/>
    </source>
</evidence>
<dbReference type="PANTHER" id="PTHR48019">
    <property type="entry name" value="SERUM RESPONSE FACTOR HOMOLOG"/>
    <property type="match status" value="1"/>
</dbReference>
<evidence type="ECO:0000259" key="6">
    <source>
        <dbReference type="PROSITE" id="PS50066"/>
    </source>
</evidence>
<dbReference type="FunFam" id="3.40.1810.10:FF:000018">
    <property type="entry name" value="agamous-like MADS-box protein AGL80"/>
    <property type="match status" value="1"/>
</dbReference>
<dbReference type="Pfam" id="PF00319">
    <property type="entry name" value="SRF-TF"/>
    <property type="match status" value="1"/>
</dbReference>
<dbReference type="InterPro" id="IPR036879">
    <property type="entry name" value="TF_MADSbox_sf"/>
</dbReference>
<keyword evidence="5" id="KW-0539">Nucleus</keyword>
<dbReference type="GO" id="GO:0000981">
    <property type="term" value="F:DNA-binding transcription factor activity, RNA polymerase II-specific"/>
    <property type="evidence" value="ECO:0007669"/>
    <property type="project" value="InterPro"/>
</dbReference>
<dbReference type="GeneID" id="110415812"/>
<dbReference type="CDD" id="cd00266">
    <property type="entry name" value="MADS_SRF_like"/>
    <property type="match status" value="1"/>
</dbReference>
<name>A0A6J1A7V0_9ROSI</name>
<dbReference type="RefSeq" id="XP_021283222.1">
    <property type="nucleotide sequence ID" value="XM_021427547.1"/>
</dbReference>
<evidence type="ECO:0000256" key="5">
    <source>
        <dbReference type="ARBA" id="ARBA00023242"/>
    </source>
</evidence>
<dbReference type="SMART" id="SM00432">
    <property type="entry name" value="MADS"/>
    <property type="match status" value="1"/>
</dbReference>
<gene>
    <name evidence="8" type="primary">LOC110415812</name>
</gene>
<dbReference type="InterPro" id="IPR050142">
    <property type="entry name" value="MADS-box/MEF2_TF"/>
</dbReference>
<proteinExistence type="predicted"/>
<dbReference type="OrthoDB" id="779403at2759"/>
<evidence type="ECO:0000256" key="2">
    <source>
        <dbReference type="ARBA" id="ARBA00023015"/>
    </source>
</evidence>
<organism evidence="7 8">
    <name type="scientific">Herrania umbratica</name>
    <dbReference type="NCBI Taxonomy" id="108875"/>
    <lineage>
        <taxon>Eukaryota</taxon>
        <taxon>Viridiplantae</taxon>
        <taxon>Streptophyta</taxon>
        <taxon>Embryophyta</taxon>
        <taxon>Tracheophyta</taxon>
        <taxon>Spermatophyta</taxon>
        <taxon>Magnoliopsida</taxon>
        <taxon>eudicotyledons</taxon>
        <taxon>Gunneridae</taxon>
        <taxon>Pentapetalae</taxon>
        <taxon>rosids</taxon>
        <taxon>malvids</taxon>
        <taxon>Malvales</taxon>
        <taxon>Malvaceae</taxon>
        <taxon>Byttnerioideae</taxon>
        <taxon>Herrania</taxon>
    </lineage>
</organism>
<dbReference type="GO" id="GO:0046983">
    <property type="term" value="F:protein dimerization activity"/>
    <property type="evidence" value="ECO:0007669"/>
    <property type="project" value="InterPro"/>
</dbReference>
<protein>
    <submittedName>
        <fullName evidence="8">Agamous-like MADS-box protein AGL80</fullName>
    </submittedName>
</protein>
<keyword evidence="2" id="KW-0805">Transcription regulation</keyword>
<dbReference type="InterPro" id="IPR033897">
    <property type="entry name" value="SRF-like_MADS-box"/>
</dbReference>
<dbReference type="Proteomes" id="UP000504621">
    <property type="component" value="Unplaced"/>
</dbReference>
<feature type="domain" description="MADS-box" evidence="6">
    <location>
        <begin position="1"/>
        <end position="49"/>
    </location>
</feature>
<dbReference type="PROSITE" id="PS50066">
    <property type="entry name" value="MADS_BOX_2"/>
    <property type="match status" value="1"/>
</dbReference>
<accession>A0A6J1A7V0</accession>
<sequence>MTRSKVKISYITKDSARKATFRKRKKGLLKKASELSTLCGIDASVIIYSPYNTQPDVWPSPTEAQRVLSKFKKMPKMDQSVEMMSQESLLKQRIELANKQLKRQCRDNREKEITQVMFQCLGGQGLENLNMMDLNDLGWLLEQNMKDIDRRIYMLTKASHSQGSVAAASASATMATPEAMLKSGEKVHVESPEREVSPETEQRQQLIKDLMHSPENMRLDSVFSFGDNNPNAFFP</sequence>
<keyword evidence="7" id="KW-1185">Reference proteome</keyword>
<dbReference type="InterPro" id="IPR002100">
    <property type="entry name" value="TF_MADSbox"/>
</dbReference>